<name>A0ABD0LIC7_9CAEN</name>
<dbReference type="InterPro" id="IPR036691">
    <property type="entry name" value="Endo/exonu/phosph_ase_sf"/>
</dbReference>
<sequence>MPEDVHTASLDDQFQYCRVHLMTWNVAGSRPAIFMDQALGLTELPHPDIVGIGLQEVSPRSGQEWIDGLSFTLGTYNFVRVKYRQQLGVLTLVFVRRPFLNHCTGFESEVTKTGMAG</sequence>
<organism evidence="2 3">
    <name type="scientific">Batillaria attramentaria</name>
    <dbReference type="NCBI Taxonomy" id="370345"/>
    <lineage>
        <taxon>Eukaryota</taxon>
        <taxon>Metazoa</taxon>
        <taxon>Spiralia</taxon>
        <taxon>Lophotrochozoa</taxon>
        <taxon>Mollusca</taxon>
        <taxon>Gastropoda</taxon>
        <taxon>Caenogastropoda</taxon>
        <taxon>Sorbeoconcha</taxon>
        <taxon>Cerithioidea</taxon>
        <taxon>Batillariidae</taxon>
        <taxon>Batillaria</taxon>
    </lineage>
</organism>
<feature type="non-terminal residue" evidence="2">
    <location>
        <position position="117"/>
    </location>
</feature>
<dbReference type="SUPFAM" id="SSF56219">
    <property type="entry name" value="DNase I-like"/>
    <property type="match status" value="1"/>
</dbReference>
<dbReference type="InterPro" id="IPR000300">
    <property type="entry name" value="IPPc"/>
</dbReference>
<dbReference type="InterPro" id="IPR046985">
    <property type="entry name" value="IP5"/>
</dbReference>
<dbReference type="PANTHER" id="PTHR11200">
    <property type="entry name" value="INOSITOL 5-PHOSPHATASE"/>
    <property type="match status" value="1"/>
</dbReference>
<dbReference type="Gene3D" id="3.60.10.10">
    <property type="entry name" value="Endonuclease/exonuclease/phosphatase"/>
    <property type="match status" value="1"/>
</dbReference>
<accession>A0ABD0LIC7</accession>
<dbReference type="Proteomes" id="UP001519460">
    <property type="component" value="Unassembled WGS sequence"/>
</dbReference>
<comment type="caution">
    <text evidence="2">The sequence shown here is derived from an EMBL/GenBank/DDBJ whole genome shotgun (WGS) entry which is preliminary data.</text>
</comment>
<dbReference type="PANTHER" id="PTHR11200:SF300">
    <property type="entry name" value="TYPE II INOSITOL 1,4,5-TRISPHOSPHATE 5-PHOSPHATASE"/>
    <property type="match status" value="1"/>
</dbReference>
<dbReference type="AlphaFoldDB" id="A0ABD0LIC7"/>
<evidence type="ECO:0000313" key="2">
    <source>
        <dbReference type="EMBL" id="KAK7499072.1"/>
    </source>
</evidence>
<evidence type="ECO:0000259" key="1">
    <source>
        <dbReference type="Pfam" id="PF22669"/>
    </source>
</evidence>
<feature type="domain" description="Inositol polyphosphate-related phosphatase" evidence="1">
    <location>
        <begin position="22"/>
        <end position="116"/>
    </location>
</feature>
<dbReference type="Pfam" id="PF22669">
    <property type="entry name" value="Exo_endo_phos2"/>
    <property type="match status" value="1"/>
</dbReference>
<proteinExistence type="predicted"/>
<evidence type="ECO:0000313" key="3">
    <source>
        <dbReference type="Proteomes" id="UP001519460"/>
    </source>
</evidence>
<gene>
    <name evidence="2" type="ORF">BaRGS_00009619</name>
</gene>
<dbReference type="EMBL" id="JACVVK020000046">
    <property type="protein sequence ID" value="KAK7499072.1"/>
    <property type="molecule type" value="Genomic_DNA"/>
</dbReference>
<reference evidence="2 3" key="1">
    <citation type="journal article" date="2023" name="Sci. Data">
        <title>Genome assembly of the Korean intertidal mud-creeper Batillaria attramentaria.</title>
        <authorList>
            <person name="Patra A.K."/>
            <person name="Ho P.T."/>
            <person name="Jun S."/>
            <person name="Lee S.J."/>
            <person name="Kim Y."/>
            <person name="Won Y.J."/>
        </authorList>
    </citation>
    <scope>NUCLEOTIDE SEQUENCE [LARGE SCALE GENOMIC DNA]</scope>
    <source>
        <strain evidence="2">Wonlab-2016</strain>
    </source>
</reference>
<keyword evidence="3" id="KW-1185">Reference proteome</keyword>
<protein>
    <recommendedName>
        <fullName evidence="1">Inositol polyphosphate-related phosphatase domain-containing protein</fullName>
    </recommendedName>
</protein>